<keyword evidence="3 6" id="KW-0813">Transport</keyword>
<comment type="subcellular location">
    <subcellularLocation>
        <location evidence="1">Cell envelope</location>
    </subcellularLocation>
</comment>
<dbReference type="InterPro" id="IPR006127">
    <property type="entry name" value="ZnuA-like"/>
</dbReference>
<protein>
    <submittedName>
        <fullName evidence="8">ABC transporter substrate-binding protein</fullName>
    </submittedName>
</protein>
<dbReference type="Gene3D" id="3.40.50.1980">
    <property type="entry name" value="Nitrogenase molybdenum iron protein domain"/>
    <property type="match status" value="2"/>
</dbReference>
<dbReference type="RefSeq" id="WP_137732696.1">
    <property type="nucleotide sequence ID" value="NZ_BJCL01000004.1"/>
</dbReference>
<reference evidence="9" key="1">
    <citation type="submission" date="2019-03" db="EMBL/GenBank/DDBJ databases">
        <title>Aquabacterium pictum sp.nov., the first bacteriochlorophyll a-containing freshwater bacterium in the genus Aquabacterium of the class Betaproteobacteria.</title>
        <authorList>
            <person name="Hirose S."/>
            <person name="Tank M."/>
            <person name="Hara E."/>
            <person name="Tamaki H."/>
            <person name="Takaichi S."/>
            <person name="Haruta S."/>
            <person name="Hanada S."/>
        </authorList>
    </citation>
    <scope>NUCLEOTIDE SEQUENCE [LARGE SCALE GENOMIC DNA]</scope>
    <source>
        <strain evidence="9">W35</strain>
    </source>
</reference>
<dbReference type="OrthoDB" id="9793396at2"/>
<proteinExistence type="inferred from homology"/>
<dbReference type="InterPro" id="IPR050492">
    <property type="entry name" value="Bact_metal-bind_prot9"/>
</dbReference>
<dbReference type="PANTHER" id="PTHR42953">
    <property type="entry name" value="HIGH-AFFINITY ZINC UPTAKE SYSTEM PROTEIN ZNUA-RELATED"/>
    <property type="match status" value="1"/>
</dbReference>
<dbReference type="GO" id="GO:0046872">
    <property type="term" value="F:metal ion binding"/>
    <property type="evidence" value="ECO:0007669"/>
    <property type="project" value="UniProtKB-KW"/>
</dbReference>
<dbReference type="GO" id="GO:0030313">
    <property type="term" value="C:cell envelope"/>
    <property type="evidence" value="ECO:0007669"/>
    <property type="project" value="UniProtKB-SubCell"/>
</dbReference>
<feature type="signal peptide" evidence="7">
    <location>
        <begin position="1"/>
        <end position="25"/>
    </location>
</feature>
<evidence type="ECO:0000313" key="8">
    <source>
        <dbReference type="EMBL" id="GCL62943.1"/>
    </source>
</evidence>
<dbReference type="AlphaFoldDB" id="A0A480ANG8"/>
<keyword evidence="4" id="KW-0479">Metal-binding</keyword>
<comment type="caution">
    <text evidence="8">The sequence shown here is derived from an EMBL/GenBank/DDBJ whole genome shotgun (WGS) entry which is preliminary data.</text>
</comment>
<evidence type="ECO:0000256" key="5">
    <source>
        <dbReference type="ARBA" id="ARBA00022729"/>
    </source>
</evidence>
<dbReference type="InterPro" id="IPR006128">
    <property type="entry name" value="Lipoprotein_PsaA-like"/>
</dbReference>
<dbReference type="EMBL" id="BJCL01000004">
    <property type="protein sequence ID" value="GCL62943.1"/>
    <property type="molecule type" value="Genomic_DNA"/>
</dbReference>
<evidence type="ECO:0000256" key="6">
    <source>
        <dbReference type="RuleBase" id="RU003512"/>
    </source>
</evidence>
<dbReference type="PRINTS" id="PR00690">
    <property type="entry name" value="ADHESNFAMILY"/>
</dbReference>
<keyword evidence="5 7" id="KW-0732">Signal</keyword>
<evidence type="ECO:0000256" key="2">
    <source>
        <dbReference type="ARBA" id="ARBA00011028"/>
    </source>
</evidence>
<organism evidence="8 9">
    <name type="scientific">Pseudaquabacterium pictum</name>
    <dbReference type="NCBI Taxonomy" id="2315236"/>
    <lineage>
        <taxon>Bacteria</taxon>
        <taxon>Pseudomonadati</taxon>
        <taxon>Pseudomonadota</taxon>
        <taxon>Betaproteobacteria</taxon>
        <taxon>Burkholderiales</taxon>
        <taxon>Sphaerotilaceae</taxon>
        <taxon>Pseudaquabacterium</taxon>
    </lineage>
</organism>
<dbReference type="PRINTS" id="PR00691">
    <property type="entry name" value="ADHESINB"/>
</dbReference>
<sequence>MTPLLTRRQALIACALPAFATVARAAEPLKVVASFSLLADMVAQVGGDAVSVHALVGPDADAHAFTPAPADAQRLAKADLIVVNGLGFEGWIDRLVRASGSKAPVVVASQGINVRRIGKTTDPHAWQSLEAAQRYVENIRAALVAARPAQAGAINARAADYTTRLATLDASVRGRLAAIPPGERKLVTSHDAFGYMADAWGLDMRAAQGWTTAGEASAADVARLIRQLKAQKVRALFVENISDPRLVERIAREAGATVGGTLYSDALSPPGSRADTYLKLMAHNADTLLAALTAGR</sequence>
<evidence type="ECO:0000313" key="9">
    <source>
        <dbReference type="Proteomes" id="UP000301751"/>
    </source>
</evidence>
<dbReference type="Pfam" id="PF01297">
    <property type="entry name" value="ZnuA"/>
    <property type="match status" value="1"/>
</dbReference>
<accession>A0A480ANG8</accession>
<evidence type="ECO:0000256" key="1">
    <source>
        <dbReference type="ARBA" id="ARBA00004196"/>
    </source>
</evidence>
<evidence type="ECO:0000256" key="7">
    <source>
        <dbReference type="SAM" id="SignalP"/>
    </source>
</evidence>
<dbReference type="SUPFAM" id="SSF53807">
    <property type="entry name" value="Helical backbone' metal receptor"/>
    <property type="match status" value="1"/>
</dbReference>
<comment type="similarity">
    <text evidence="2 6">Belongs to the bacterial solute-binding protein 9 family.</text>
</comment>
<name>A0A480ANG8_9BURK</name>
<dbReference type="GO" id="GO:0030001">
    <property type="term" value="P:metal ion transport"/>
    <property type="evidence" value="ECO:0007669"/>
    <property type="project" value="InterPro"/>
</dbReference>
<dbReference type="GO" id="GO:0007155">
    <property type="term" value="P:cell adhesion"/>
    <property type="evidence" value="ECO:0007669"/>
    <property type="project" value="InterPro"/>
</dbReference>
<evidence type="ECO:0000256" key="4">
    <source>
        <dbReference type="ARBA" id="ARBA00022723"/>
    </source>
</evidence>
<dbReference type="Proteomes" id="UP000301751">
    <property type="component" value="Unassembled WGS sequence"/>
</dbReference>
<dbReference type="PANTHER" id="PTHR42953:SF1">
    <property type="entry name" value="METAL-BINDING PROTEIN HI_0362-RELATED"/>
    <property type="match status" value="1"/>
</dbReference>
<dbReference type="InterPro" id="IPR006129">
    <property type="entry name" value="AdhesinB"/>
</dbReference>
<keyword evidence="9" id="KW-1185">Reference proteome</keyword>
<gene>
    <name evidence="8" type="ORF">AQPW35_20240</name>
</gene>
<feature type="chain" id="PRO_5019737237" evidence="7">
    <location>
        <begin position="26"/>
        <end position="296"/>
    </location>
</feature>
<evidence type="ECO:0000256" key="3">
    <source>
        <dbReference type="ARBA" id="ARBA00022448"/>
    </source>
</evidence>